<feature type="domain" description="Bacterial transcriptional activator" evidence="2">
    <location>
        <begin position="924"/>
        <end position="1067"/>
    </location>
</feature>
<gene>
    <name evidence="3" type="ORF">NITMOv2_1033</name>
</gene>
<dbReference type="STRING" id="42253.NITMOv2_1033"/>
<dbReference type="InterPro" id="IPR036388">
    <property type="entry name" value="WH-like_DNA-bd_sf"/>
</dbReference>
<dbReference type="OrthoDB" id="9816555at2"/>
<dbReference type="Gene3D" id="1.25.40.10">
    <property type="entry name" value="Tetratricopeptide repeat domain"/>
    <property type="match status" value="2"/>
</dbReference>
<evidence type="ECO:0000259" key="2">
    <source>
        <dbReference type="SMART" id="SM01043"/>
    </source>
</evidence>
<dbReference type="Gene3D" id="1.10.10.10">
    <property type="entry name" value="Winged helix-like DNA-binding domain superfamily/Winged helix DNA-binding domain"/>
    <property type="match status" value="1"/>
</dbReference>
<dbReference type="AlphaFoldDB" id="A0A0K2G9D5"/>
<dbReference type="Pfam" id="PF25873">
    <property type="entry name" value="WHD_MalT"/>
    <property type="match status" value="1"/>
</dbReference>
<proteinExistence type="predicted"/>
<feature type="repeat" description="TPR" evidence="1">
    <location>
        <begin position="983"/>
        <end position="1016"/>
    </location>
</feature>
<dbReference type="InterPro" id="IPR059106">
    <property type="entry name" value="WHD_MalT"/>
</dbReference>
<dbReference type="SMART" id="SM01043">
    <property type="entry name" value="BTAD"/>
    <property type="match status" value="1"/>
</dbReference>
<keyword evidence="4" id="KW-1185">Reference proteome</keyword>
<sequence length="1067" mass="120896">MSHSRSAPIGKLSPPRLPAIVERSRLYRLLDRARKRPVVWINAPPGFGKTTVVAGYLRARKLRPLWYQMDEGDRDLATFFHYMGLAARHAAPRYRRPLPHLTPEYLQGLPTFTRRFFEELSQRLRTASLLVLDNYQEVSPDALFHEMVALGVEAASAGIGVMIMSRELPPPAFARLQAAQIISFIDEEDLRLTKTEARAVVRLHTGSNKLPRLAQIDTLQNKFHGWVAGFVLILEQVKTVRADQIAADQQTPQVIFDYLAREVMRRLSPETQRFLLRTAFLPNMTAAMATRLSEEASAGDMLARLYQSRSFTERRAGVESLYQYHPLFREFLRAQARAVLRPDQVADIQRAAASLLEEAERVEDAVALYAEAGQIQEIVRLVMARGPELLQQGRSQTLESWLTQVPAGLYEQEPWLFYWLASCRLVTAPLESEAIFEKAFERFKAQDNMAGMLLSWAGIISSIQFSWIDLSRFDRWIDIMLKMVQPGAAFPSTEIDIQFTFCMVNALMWRRPYASVVVPWIDRAKNLLEGVPGIETYSPLVAQMSNFCAWLGDLDAADKYAKILKSAAECETNLPLMRLTYYANTTPLAWLRGHPKETLRLVQEGLAISEKTGVYVFDSALLAAGFYGSLFLNELSSAEHYLKRSACLVEHPAHVMRANFLLMQAWMLRIKGDLSKAWGLLQAGLEVRGLHGSPYPEALLSCAAAELLHGLGEEERADQYLSHALRIAKGMGSRVLQFMGNLFQSQFAFDRDRREEALSALREALAVGKQSGFSFFAWFVPENVARLCAKALEAEIETEYVQELIRITRLAPTEESVWLPEAWPWPVKIYTLGRFEIHLDGIPLAPRRKAPYRVLHLLKLLIALGAKDVSISRLVDTLWPEAEGDTGQETFSKTVQRLRRLLASEQVIQVRDGKVSLNRALCWTDVLVFEELAKETALSRGQLDGLVPLYERLIELYRGPFLGEDEVEGWADDRRRAARERFIQAVDGLSASYREAGQAEQALSCLEKALDVDPFAELLYGRLIQLFQSLSRPAEAKSVWVRYRRHVVERAGRDPSEAMQRLAKTLV</sequence>
<dbReference type="KEGG" id="nmv:NITMOv2_1033"/>
<dbReference type="EMBL" id="CP011801">
    <property type="protein sequence ID" value="ALA57464.1"/>
    <property type="molecule type" value="Genomic_DNA"/>
</dbReference>
<evidence type="ECO:0000256" key="1">
    <source>
        <dbReference type="PROSITE-ProRule" id="PRU00339"/>
    </source>
</evidence>
<dbReference type="SUPFAM" id="SSF48452">
    <property type="entry name" value="TPR-like"/>
    <property type="match status" value="2"/>
</dbReference>
<dbReference type="PATRIC" id="fig|42253.5.peg.1015"/>
<dbReference type="PANTHER" id="PTHR35807">
    <property type="entry name" value="TRANSCRIPTIONAL REGULATOR REDD-RELATED"/>
    <property type="match status" value="1"/>
</dbReference>
<name>A0A0K2G9D5_NITMO</name>
<dbReference type="InterPro" id="IPR005158">
    <property type="entry name" value="BTAD"/>
</dbReference>
<dbReference type="Pfam" id="PF03704">
    <property type="entry name" value="BTAD"/>
    <property type="match status" value="1"/>
</dbReference>
<organism evidence="3 4">
    <name type="scientific">Nitrospira moscoviensis</name>
    <dbReference type="NCBI Taxonomy" id="42253"/>
    <lineage>
        <taxon>Bacteria</taxon>
        <taxon>Pseudomonadati</taxon>
        <taxon>Nitrospirota</taxon>
        <taxon>Nitrospiria</taxon>
        <taxon>Nitrospirales</taxon>
        <taxon>Nitrospiraceae</taxon>
        <taxon>Nitrospira</taxon>
    </lineage>
</organism>
<accession>A0A0K2G9D5</accession>
<dbReference type="InterPro" id="IPR051677">
    <property type="entry name" value="AfsR-DnrI-RedD_regulator"/>
</dbReference>
<evidence type="ECO:0000313" key="3">
    <source>
        <dbReference type="EMBL" id="ALA57464.1"/>
    </source>
</evidence>
<dbReference type="PROSITE" id="PS50005">
    <property type="entry name" value="TPR"/>
    <property type="match status" value="1"/>
</dbReference>
<protein>
    <submittedName>
        <fullName evidence="3">Putative ATP dependent transcriptional activator</fullName>
    </submittedName>
</protein>
<dbReference type="InterPro" id="IPR019734">
    <property type="entry name" value="TPR_rpt"/>
</dbReference>
<dbReference type="Proteomes" id="UP000069205">
    <property type="component" value="Chromosome"/>
</dbReference>
<reference evidence="3 4" key="1">
    <citation type="journal article" date="2015" name="Proc. Natl. Acad. Sci. U.S.A.">
        <title>Expanded metabolic versatility of ubiquitous nitrite-oxidizing bacteria from the genus Nitrospira.</title>
        <authorList>
            <person name="Koch H."/>
            <person name="Lucker S."/>
            <person name="Albertsen M."/>
            <person name="Kitzinger K."/>
            <person name="Herbold C."/>
            <person name="Spieck E."/>
            <person name="Nielsen P.H."/>
            <person name="Wagner M."/>
            <person name="Daims H."/>
        </authorList>
    </citation>
    <scope>NUCLEOTIDE SEQUENCE [LARGE SCALE GENOMIC DNA]</scope>
    <source>
        <strain evidence="3 4">NSP M-1</strain>
    </source>
</reference>
<dbReference type="InterPro" id="IPR011990">
    <property type="entry name" value="TPR-like_helical_dom_sf"/>
</dbReference>
<evidence type="ECO:0000313" key="4">
    <source>
        <dbReference type="Proteomes" id="UP000069205"/>
    </source>
</evidence>
<keyword evidence="1" id="KW-0802">TPR repeat</keyword>